<dbReference type="Proteomes" id="UP000032304">
    <property type="component" value="Chromosome 3"/>
</dbReference>
<dbReference type="OMA" id="MILRKPM"/>
<organism evidence="1 2">
    <name type="scientific">Gossypium raimondii</name>
    <name type="common">Peruvian cotton</name>
    <name type="synonym">Gossypium klotzschianum subsp. raimondii</name>
    <dbReference type="NCBI Taxonomy" id="29730"/>
    <lineage>
        <taxon>Eukaryota</taxon>
        <taxon>Viridiplantae</taxon>
        <taxon>Streptophyta</taxon>
        <taxon>Embryophyta</taxon>
        <taxon>Tracheophyta</taxon>
        <taxon>Spermatophyta</taxon>
        <taxon>Magnoliopsida</taxon>
        <taxon>eudicotyledons</taxon>
        <taxon>Gunneridae</taxon>
        <taxon>Pentapetalae</taxon>
        <taxon>rosids</taxon>
        <taxon>malvids</taxon>
        <taxon>Malvales</taxon>
        <taxon>Malvaceae</taxon>
        <taxon>Malvoideae</taxon>
        <taxon>Gossypium</taxon>
    </lineage>
</organism>
<protein>
    <submittedName>
        <fullName evidence="1">Uncharacterized protein</fullName>
    </submittedName>
</protein>
<sequence>MQSLLGYLDPYLFPSLIYQLSRRRKRLYPLNLRFKISKKMILRKPMFQHMAFCSNSKGQGYLLIED</sequence>
<gene>
    <name evidence="1" type="ORF">B456_003G059800</name>
</gene>
<dbReference type="EMBL" id="CM001742">
    <property type="protein sequence ID" value="KJB18557.1"/>
    <property type="molecule type" value="Genomic_DNA"/>
</dbReference>
<reference evidence="1 2" key="1">
    <citation type="journal article" date="2012" name="Nature">
        <title>Repeated polyploidization of Gossypium genomes and the evolution of spinnable cotton fibres.</title>
        <authorList>
            <person name="Paterson A.H."/>
            <person name="Wendel J.F."/>
            <person name="Gundlach H."/>
            <person name="Guo H."/>
            <person name="Jenkins J."/>
            <person name="Jin D."/>
            <person name="Llewellyn D."/>
            <person name="Showmaker K.C."/>
            <person name="Shu S."/>
            <person name="Udall J."/>
            <person name="Yoo M.J."/>
            <person name="Byers R."/>
            <person name="Chen W."/>
            <person name="Doron-Faigenboim A."/>
            <person name="Duke M.V."/>
            <person name="Gong L."/>
            <person name="Grimwood J."/>
            <person name="Grover C."/>
            <person name="Grupp K."/>
            <person name="Hu G."/>
            <person name="Lee T.H."/>
            <person name="Li J."/>
            <person name="Lin L."/>
            <person name="Liu T."/>
            <person name="Marler B.S."/>
            <person name="Page J.T."/>
            <person name="Roberts A.W."/>
            <person name="Romanel E."/>
            <person name="Sanders W.S."/>
            <person name="Szadkowski E."/>
            <person name="Tan X."/>
            <person name="Tang H."/>
            <person name="Xu C."/>
            <person name="Wang J."/>
            <person name="Wang Z."/>
            <person name="Zhang D."/>
            <person name="Zhang L."/>
            <person name="Ashrafi H."/>
            <person name="Bedon F."/>
            <person name="Bowers J.E."/>
            <person name="Brubaker C.L."/>
            <person name="Chee P.W."/>
            <person name="Das S."/>
            <person name="Gingle A.R."/>
            <person name="Haigler C.H."/>
            <person name="Harker D."/>
            <person name="Hoffmann L.V."/>
            <person name="Hovav R."/>
            <person name="Jones D.C."/>
            <person name="Lemke C."/>
            <person name="Mansoor S."/>
            <person name="ur Rahman M."/>
            <person name="Rainville L.N."/>
            <person name="Rambani A."/>
            <person name="Reddy U.K."/>
            <person name="Rong J.K."/>
            <person name="Saranga Y."/>
            <person name="Scheffler B.E."/>
            <person name="Scheffler J.A."/>
            <person name="Stelly D.M."/>
            <person name="Triplett B.A."/>
            <person name="Van Deynze A."/>
            <person name="Vaslin M.F."/>
            <person name="Waghmare V.N."/>
            <person name="Walford S.A."/>
            <person name="Wright R.J."/>
            <person name="Zaki E.A."/>
            <person name="Zhang T."/>
            <person name="Dennis E.S."/>
            <person name="Mayer K.F."/>
            <person name="Peterson D.G."/>
            <person name="Rokhsar D.S."/>
            <person name="Wang X."/>
            <person name="Schmutz J."/>
        </authorList>
    </citation>
    <scope>NUCLEOTIDE SEQUENCE [LARGE SCALE GENOMIC DNA]</scope>
</reference>
<dbReference type="AlphaFoldDB" id="A0A0D2MJW8"/>
<accession>A0A0D2MJW8</accession>
<evidence type="ECO:0000313" key="1">
    <source>
        <dbReference type="EMBL" id="KJB18557.1"/>
    </source>
</evidence>
<name>A0A0D2MJW8_GOSRA</name>
<evidence type="ECO:0000313" key="2">
    <source>
        <dbReference type="Proteomes" id="UP000032304"/>
    </source>
</evidence>
<keyword evidence="2" id="KW-1185">Reference proteome</keyword>
<proteinExistence type="predicted"/>
<dbReference type="Gramene" id="KJB18557">
    <property type="protein sequence ID" value="KJB18557"/>
    <property type="gene ID" value="B456_003G059800"/>
</dbReference>